<dbReference type="PROSITE" id="PS50106">
    <property type="entry name" value="PDZ"/>
    <property type="match status" value="1"/>
</dbReference>
<dbReference type="SUPFAM" id="SSF50156">
    <property type="entry name" value="PDZ domain-like"/>
    <property type="match status" value="2"/>
</dbReference>
<dbReference type="NCBIfam" id="TIGR00054">
    <property type="entry name" value="RIP metalloprotease RseP"/>
    <property type="match status" value="1"/>
</dbReference>
<dbReference type="Gene3D" id="2.30.42.10">
    <property type="match status" value="2"/>
</dbReference>
<dbReference type="CDD" id="cd06163">
    <property type="entry name" value="S2P-M50_PDZ_RseP-like"/>
    <property type="match status" value="1"/>
</dbReference>
<dbReference type="GO" id="GO:0004222">
    <property type="term" value="F:metalloendopeptidase activity"/>
    <property type="evidence" value="ECO:0007669"/>
    <property type="project" value="InterPro"/>
</dbReference>
<keyword evidence="10 11" id="KW-0472">Membrane</keyword>
<dbReference type="SMART" id="SM00228">
    <property type="entry name" value="PDZ"/>
    <property type="match status" value="2"/>
</dbReference>
<dbReference type="EC" id="3.4.24.-" evidence="11"/>
<dbReference type="InterPro" id="IPR004387">
    <property type="entry name" value="Pept_M50_Zn"/>
</dbReference>
<keyword evidence="14" id="KW-1185">Reference proteome</keyword>
<keyword evidence="9 11" id="KW-0482">Metalloprotease</keyword>
<protein>
    <recommendedName>
        <fullName evidence="11">Zinc metalloprotease</fullName>
        <ecNumber evidence="11">3.4.24.-</ecNumber>
    </recommendedName>
</protein>
<dbReference type="PANTHER" id="PTHR42837:SF2">
    <property type="entry name" value="MEMBRANE METALLOPROTEASE ARASP2, CHLOROPLASTIC-RELATED"/>
    <property type="match status" value="1"/>
</dbReference>
<evidence type="ECO:0000256" key="8">
    <source>
        <dbReference type="ARBA" id="ARBA00022989"/>
    </source>
</evidence>
<dbReference type="Proteomes" id="UP000018766">
    <property type="component" value="Unassembled WGS sequence"/>
</dbReference>
<evidence type="ECO:0000256" key="4">
    <source>
        <dbReference type="ARBA" id="ARBA00022670"/>
    </source>
</evidence>
<evidence type="ECO:0000313" key="13">
    <source>
        <dbReference type="EMBL" id="ETD72510.1"/>
    </source>
</evidence>
<feature type="transmembrane region" description="Helical" evidence="11">
    <location>
        <begin position="373"/>
        <end position="395"/>
    </location>
</feature>
<dbReference type="PATRIC" id="fig|1414851.3.peg.723"/>
<dbReference type="InterPro" id="IPR041489">
    <property type="entry name" value="PDZ_6"/>
</dbReference>
<dbReference type="RefSeq" id="WP_023950040.1">
    <property type="nucleotide sequence ID" value="NZ_AYSV01000063.1"/>
</dbReference>
<feature type="transmembrane region" description="Helical" evidence="11">
    <location>
        <begin position="6"/>
        <end position="25"/>
    </location>
</feature>
<comment type="caution">
    <text evidence="13">The sequence shown here is derived from an EMBL/GenBank/DDBJ whole genome shotgun (WGS) entry which is preliminary data.</text>
</comment>
<proteinExistence type="inferred from homology"/>
<comment type="subcellular location">
    <subcellularLocation>
        <location evidence="2">Membrane</location>
        <topology evidence="2">Multi-pass membrane protein</topology>
    </subcellularLocation>
</comment>
<dbReference type="GO" id="GO:0006508">
    <property type="term" value="P:proteolysis"/>
    <property type="evidence" value="ECO:0007669"/>
    <property type="project" value="UniProtKB-KW"/>
</dbReference>
<dbReference type="GO" id="GO:0016020">
    <property type="term" value="C:membrane"/>
    <property type="evidence" value="ECO:0007669"/>
    <property type="project" value="UniProtKB-SubCell"/>
</dbReference>
<keyword evidence="8 11" id="KW-1133">Transmembrane helix</keyword>
<dbReference type="InterPro" id="IPR008915">
    <property type="entry name" value="Peptidase_M50"/>
</dbReference>
<evidence type="ECO:0000256" key="6">
    <source>
        <dbReference type="ARBA" id="ARBA00022801"/>
    </source>
</evidence>
<evidence type="ECO:0000256" key="3">
    <source>
        <dbReference type="ARBA" id="ARBA00007931"/>
    </source>
</evidence>
<accession>V8G7Z2</accession>
<gene>
    <name evidence="13" type="ORF">V757_03635</name>
</gene>
<evidence type="ECO:0000259" key="12">
    <source>
        <dbReference type="PROSITE" id="PS50106"/>
    </source>
</evidence>
<dbReference type="Pfam" id="PF02163">
    <property type="entry name" value="Peptidase_M50"/>
    <property type="match status" value="1"/>
</dbReference>
<reference evidence="13 14" key="1">
    <citation type="submission" date="2013-11" db="EMBL/GenBank/DDBJ databases">
        <title>Genomic analysis of Pelistega sp. HM-7.</title>
        <authorList>
            <person name="Kumbhare S.V."/>
            <person name="Shetty S.A."/>
            <person name="Sharma O."/>
            <person name="Dhotre D.P."/>
        </authorList>
    </citation>
    <scope>NUCLEOTIDE SEQUENCE [LARGE SCALE GENOMIC DNA]</scope>
    <source>
        <strain evidence="13 14">HM-7</strain>
    </source>
</reference>
<keyword evidence="6 11" id="KW-0378">Hydrolase</keyword>
<evidence type="ECO:0000256" key="10">
    <source>
        <dbReference type="ARBA" id="ARBA00023136"/>
    </source>
</evidence>
<keyword evidence="5 11" id="KW-0812">Transmembrane</keyword>
<evidence type="ECO:0000256" key="2">
    <source>
        <dbReference type="ARBA" id="ARBA00004141"/>
    </source>
</evidence>
<organism evidence="13 14">
    <name type="scientific">Pelistega indica</name>
    <dbReference type="NCBI Taxonomy" id="1414851"/>
    <lineage>
        <taxon>Bacteria</taxon>
        <taxon>Pseudomonadati</taxon>
        <taxon>Pseudomonadota</taxon>
        <taxon>Betaproteobacteria</taxon>
        <taxon>Burkholderiales</taxon>
        <taxon>Alcaligenaceae</taxon>
        <taxon>Pelistega</taxon>
    </lineage>
</organism>
<dbReference type="GO" id="GO:0046872">
    <property type="term" value="F:metal ion binding"/>
    <property type="evidence" value="ECO:0007669"/>
    <property type="project" value="UniProtKB-KW"/>
</dbReference>
<comment type="cofactor">
    <cofactor evidence="1 11">
        <name>Zn(2+)</name>
        <dbReference type="ChEBI" id="CHEBI:29105"/>
    </cofactor>
</comment>
<feature type="transmembrane region" description="Helical" evidence="11">
    <location>
        <begin position="416"/>
        <end position="437"/>
    </location>
</feature>
<evidence type="ECO:0000256" key="5">
    <source>
        <dbReference type="ARBA" id="ARBA00022692"/>
    </source>
</evidence>
<evidence type="ECO:0000256" key="1">
    <source>
        <dbReference type="ARBA" id="ARBA00001947"/>
    </source>
</evidence>
<evidence type="ECO:0000256" key="11">
    <source>
        <dbReference type="RuleBase" id="RU362031"/>
    </source>
</evidence>
<sequence length="446" mass="49050">MFSLLMFIITISVVVVFHEFGHYFAARFYHVYVERFSLGFGKVLFKKKDKKGTEWVISMLPLGGYVKPLAEPRIPNNPIGESIAEKSAFQKIVIYAAGPFFSFLLGIILYTGVFMVGENQPEAILANPQQSTIAYQGGIREGDKIVAVNGQAIKSWVEAVDELIGPFTLGQAVELTINTKQDTIKTITLHPTAFKGNLEEVNWLKEQGLMLLSPPPTIQRIIPDGPAEKAGLKQGDKIIGIDGQYQLGINEVIGKIQQSPNQTLNLLVNRNGTEISMAITPVAVESDNPQVNDGGVKGRINAEFRADFPLVKVAYSPIEAFTKAMNKTWDTAWFSLKMMFKMLTGQASLKNISGPLTIADYSGKVAENGLLNFIQFIALISISIGVLNLLPIPALDGGQMLINFVELVRGKPLSDAVLEGLMRIGYGFLLMLMIFAFTNDILRIFT</sequence>
<dbReference type="AlphaFoldDB" id="V8G7Z2"/>
<dbReference type="PANTHER" id="PTHR42837">
    <property type="entry name" value="REGULATOR OF SIGMA-E PROTEASE RSEP"/>
    <property type="match status" value="1"/>
</dbReference>
<dbReference type="InterPro" id="IPR036034">
    <property type="entry name" value="PDZ_sf"/>
</dbReference>
<keyword evidence="7 11" id="KW-0862">Zinc</keyword>
<feature type="transmembrane region" description="Helical" evidence="11">
    <location>
        <begin position="92"/>
        <end position="117"/>
    </location>
</feature>
<dbReference type="InterPro" id="IPR001478">
    <property type="entry name" value="PDZ"/>
</dbReference>
<name>V8G7Z2_9BURK</name>
<evidence type="ECO:0000256" key="9">
    <source>
        <dbReference type="ARBA" id="ARBA00023049"/>
    </source>
</evidence>
<keyword evidence="11" id="KW-0479">Metal-binding</keyword>
<dbReference type="EMBL" id="AYSV01000063">
    <property type="protein sequence ID" value="ETD72510.1"/>
    <property type="molecule type" value="Genomic_DNA"/>
</dbReference>
<keyword evidence="4" id="KW-0645">Protease</keyword>
<evidence type="ECO:0000256" key="7">
    <source>
        <dbReference type="ARBA" id="ARBA00022833"/>
    </source>
</evidence>
<evidence type="ECO:0000313" key="14">
    <source>
        <dbReference type="Proteomes" id="UP000018766"/>
    </source>
</evidence>
<comment type="similarity">
    <text evidence="3 11">Belongs to the peptidase M50B family.</text>
</comment>
<feature type="domain" description="PDZ" evidence="12">
    <location>
        <begin position="208"/>
        <end position="271"/>
    </location>
</feature>
<dbReference type="Pfam" id="PF17820">
    <property type="entry name" value="PDZ_6"/>
    <property type="match status" value="1"/>
</dbReference>